<keyword evidence="1" id="KW-0808">Transferase</keyword>
<proteinExistence type="predicted"/>
<keyword evidence="2" id="KW-1185">Reference proteome</keyword>
<dbReference type="Proteomes" id="UP001055634">
    <property type="component" value="Segment"/>
</dbReference>
<gene>
    <name evidence="1" type="ORF">GURKE_02820</name>
</gene>
<sequence>MLFPNSTAQLIADGVLEVHRSSTKTSRKTLRMQIDEIYSNKIESIVREITANAFDSHLRAKQLSRAFFVHAPTATRPEFYVRDYGVGMTHQVMTQGYIVIGHSDKDQSNDEVGMWGLGSKVPFAYSDHYTIACYDGERVRHYGYAIAEDGVPDLMLMSDEPCDEPAGVRIGLAVEAKDFEAFAKAVRRIHMAHKGGFETNVKDLNGGKAIFNGADWTAYSDLGDMMSGWQTPRIFARQGCVLYPVHHDKITSLSTSSREHRFILDCPIGSIRMTPSREAIQYDDAVVSYLNDRLQRVHDETADAVWAKIKDIPTAPAFFTALASIKPDYVKRSYEHPASGLTSASLTVDGHQSIMDVTYSPNSDQWTFKHHTTKALAQFSKAQVILLNDINPLLDPSRNENTQGDDGSWMTRSEDRRLARFLRAYLTREVKEERVTSMFTGEKPFIVLLNMAYTPEQQKAIFGDALVSAVTFDDLREALPKRALPPQTSSLPPIKGLALAKAAGEQRPVFTLEPVQPGQAWIKGEVYRHHASALFKVARSFDITHLYIVGGDEVEQKMTEHGVPPLADAVHDFFAKQGLTIGDWHGLRNMSHSLKSYRTWLREADKAAPAAVKSLMKREGLVSDVTGGLMRSLHFELPDMTPEQEKATNALLGVSKTSSEDLRLAEAAWIKATQDYYHPSGAFLKALQAGHGKEQHAATLSLLGTLQSKLPFDVKF</sequence>
<evidence type="ECO:0000313" key="2">
    <source>
        <dbReference type="Proteomes" id="UP001055634"/>
    </source>
</evidence>
<dbReference type="EMBL" id="ON529850">
    <property type="protein sequence ID" value="UTC28313.1"/>
    <property type="molecule type" value="Genomic_DNA"/>
</dbReference>
<dbReference type="SUPFAM" id="SSF55874">
    <property type="entry name" value="ATPase domain of HSP90 chaperone/DNA topoisomerase II/histidine kinase"/>
    <property type="match status" value="1"/>
</dbReference>
<reference evidence="1" key="1">
    <citation type="submission" date="2022-04" db="EMBL/GenBank/DDBJ databases">
        <authorList>
            <person name="Friedrich I."/>
            <person name="Schneider D."/>
            <person name="Poehlein A."/>
            <person name="Hertel R."/>
            <person name="Daniel R."/>
        </authorList>
    </citation>
    <scope>NUCLEOTIDE SEQUENCE</scope>
</reference>
<keyword evidence="1" id="KW-0418">Kinase</keyword>
<dbReference type="InterPro" id="IPR036890">
    <property type="entry name" value="HATPase_C_sf"/>
</dbReference>
<organism evidence="1 2">
    <name type="scientific">Brevundimonas phage vB_BpoS-Gurke</name>
    <dbReference type="NCBI Taxonomy" id="2948599"/>
    <lineage>
        <taxon>Viruses</taxon>
        <taxon>Duplodnaviria</taxon>
        <taxon>Heunggongvirae</taxon>
        <taxon>Uroviricota</taxon>
        <taxon>Caudoviricetes</taxon>
        <taxon>Jeanschmidtviridae</taxon>
        <taxon>Kikimoravirus</taxon>
        <taxon>Kikimoravirus gurke</taxon>
    </lineage>
</organism>
<evidence type="ECO:0000313" key="1">
    <source>
        <dbReference type="EMBL" id="UTC28313.1"/>
    </source>
</evidence>
<name>A0A9E7N218_9CAUD</name>
<dbReference type="GO" id="GO:0016301">
    <property type="term" value="F:kinase activity"/>
    <property type="evidence" value="ECO:0007669"/>
    <property type="project" value="UniProtKB-KW"/>
</dbReference>
<accession>A0A9E7N218</accession>
<protein>
    <submittedName>
        <fullName evidence="1">Histidine kinase</fullName>
    </submittedName>
</protein>
<dbReference type="Gene3D" id="3.30.565.10">
    <property type="entry name" value="Histidine kinase-like ATPase, C-terminal domain"/>
    <property type="match status" value="1"/>
</dbReference>